<proteinExistence type="predicted"/>
<reference evidence="3" key="1">
    <citation type="submission" date="2016-02" db="EMBL/GenBank/DDBJ databases">
        <title>Draft genome sequence of Microdochium bolleyi, a fungal endophyte of beachgrass.</title>
        <authorList>
            <consortium name="DOE Joint Genome Institute"/>
            <person name="David A.S."/>
            <person name="May G."/>
            <person name="Haridas S."/>
            <person name="Lim J."/>
            <person name="Wang M."/>
            <person name="Labutti K."/>
            <person name="Lipzen A."/>
            <person name="Barry K."/>
            <person name="Grigoriev I.V."/>
        </authorList>
    </citation>
    <scope>NUCLEOTIDE SEQUENCE [LARGE SCALE GENOMIC DNA]</scope>
    <source>
        <strain evidence="3">J235TASD1</strain>
    </source>
</reference>
<gene>
    <name evidence="2" type="ORF">Micbo1qcDRAFT_161274</name>
</gene>
<dbReference type="AlphaFoldDB" id="A0A136J7Z2"/>
<feature type="compositionally biased region" description="Basic and acidic residues" evidence="1">
    <location>
        <begin position="9"/>
        <end position="18"/>
    </location>
</feature>
<keyword evidence="3" id="KW-1185">Reference proteome</keyword>
<name>A0A136J7Z2_9PEZI</name>
<accession>A0A136J7Z2</accession>
<sequence>MTVSSDNRPQSEGRRHGDTTTPAATTAPGKFDVHKVAIIGAGPSGLAAAKYLLAECGGGVFTQV</sequence>
<evidence type="ECO:0000313" key="3">
    <source>
        <dbReference type="Proteomes" id="UP000070501"/>
    </source>
</evidence>
<protein>
    <submittedName>
        <fullName evidence="2">Uncharacterized protein</fullName>
    </submittedName>
</protein>
<organism evidence="2 3">
    <name type="scientific">Microdochium bolleyi</name>
    <dbReference type="NCBI Taxonomy" id="196109"/>
    <lineage>
        <taxon>Eukaryota</taxon>
        <taxon>Fungi</taxon>
        <taxon>Dikarya</taxon>
        <taxon>Ascomycota</taxon>
        <taxon>Pezizomycotina</taxon>
        <taxon>Sordariomycetes</taxon>
        <taxon>Xylariomycetidae</taxon>
        <taxon>Xylariales</taxon>
        <taxon>Microdochiaceae</taxon>
        <taxon>Microdochium</taxon>
    </lineage>
</organism>
<dbReference type="EMBL" id="KQ964248">
    <property type="protein sequence ID" value="KXJ93290.1"/>
    <property type="molecule type" value="Genomic_DNA"/>
</dbReference>
<feature type="region of interest" description="Disordered" evidence="1">
    <location>
        <begin position="1"/>
        <end position="27"/>
    </location>
</feature>
<feature type="non-terminal residue" evidence="2">
    <location>
        <position position="64"/>
    </location>
</feature>
<dbReference type="Proteomes" id="UP000070501">
    <property type="component" value="Unassembled WGS sequence"/>
</dbReference>
<dbReference type="InParanoid" id="A0A136J7Z2"/>
<dbReference type="SUPFAM" id="SSF51905">
    <property type="entry name" value="FAD/NAD(P)-binding domain"/>
    <property type="match status" value="1"/>
</dbReference>
<evidence type="ECO:0000256" key="1">
    <source>
        <dbReference type="SAM" id="MobiDB-lite"/>
    </source>
</evidence>
<dbReference type="OrthoDB" id="66881at2759"/>
<evidence type="ECO:0000313" key="2">
    <source>
        <dbReference type="EMBL" id="KXJ93290.1"/>
    </source>
</evidence>
<dbReference type="Gene3D" id="3.50.50.60">
    <property type="entry name" value="FAD/NAD(P)-binding domain"/>
    <property type="match status" value="1"/>
</dbReference>
<dbReference type="InterPro" id="IPR036188">
    <property type="entry name" value="FAD/NAD-bd_sf"/>
</dbReference>